<organism evidence="1 2">
    <name type="scientific">Salix purpurea</name>
    <name type="common">Purple osier willow</name>
    <dbReference type="NCBI Taxonomy" id="77065"/>
    <lineage>
        <taxon>Eukaryota</taxon>
        <taxon>Viridiplantae</taxon>
        <taxon>Streptophyta</taxon>
        <taxon>Embryophyta</taxon>
        <taxon>Tracheophyta</taxon>
        <taxon>Spermatophyta</taxon>
        <taxon>Magnoliopsida</taxon>
        <taxon>eudicotyledons</taxon>
        <taxon>Gunneridae</taxon>
        <taxon>Pentapetalae</taxon>
        <taxon>rosids</taxon>
        <taxon>fabids</taxon>
        <taxon>Malpighiales</taxon>
        <taxon>Salicaceae</taxon>
        <taxon>Saliceae</taxon>
        <taxon>Salix</taxon>
    </lineage>
</organism>
<evidence type="ECO:0000313" key="1">
    <source>
        <dbReference type="EMBL" id="KAJ6686752.1"/>
    </source>
</evidence>
<dbReference type="EMBL" id="JAPFFK010000019">
    <property type="protein sequence ID" value="KAJ6686752.1"/>
    <property type="molecule type" value="Genomic_DNA"/>
</dbReference>
<gene>
    <name evidence="1" type="ORF">OIU79_016497</name>
</gene>
<protein>
    <submittedName>
        <fullName evidence="1">Uncharacterized protein</fullName>
    </submittedName>
</protein>
<evidence type="ECO:0000313" key="2">
    <source>
        <dbReference type="Proteomes" id="UP001151532"/>
    </source>
</evidence>
<comment type="caution">
    <text evidence="1">The sequence shown here is derived from an EMBL/GenBank/DDBJ whole genome shotgun (WGS) entry which is preliminary data.</text>
</comment>
<proteinExistence type="predicted"/>
<sequence>MLFHVLDHFVHLQYYCCYCSSLSVTLIPRTEVLGVLEYYVWLYGRLIRVWRNKVFVLI</sequence>
<dbReference type="AlphaFoldDB" id="A0A9Q0PEZ5"/>
<name>A0A9Q0PEZ5_SALPP</name>
<accession>A0A9Q0PEZ5</accession>
<keyword evidence="2" id="KW-1185">Reference proteome</keyword>
<reference evidence="1" key="1">
    <citation type="submission" date="2022-11" db="EMBL/GenBank/DDBJ databases">
        <authorList>
            <person name="Hyden B.L."/>
            <person name="Feng K."/>
            <person name="Yates T."/>
            <person name="Jawdy S."/>
            <person name="Smart L.B."/>
            <person name="Muchero W."/>
        </authorList>
    </citation>
    <scope>NUCLEOTIDE SEQUENCE</scope>
    <source>
        <tissue evidence="1">Shoot tip</tissue>
    </source>
</reference>
<reference evidence="1" key="2">
    <citation type="journal article" date="2023" name="Int. J. Mol. Sci.">
        <title>De Novo Assembly and Annotation of 11 Diverse Shrub Willow (Salix) Genomes Reveals Novel Gene Organization in Sex-Linked Regions.</title>
        <authorList>
            <person name="Hyden B."/>
            <person name="Feng K."/>
            <person name="Yates T.B."/>
            <person name="Jawdy S."/>
            <person name="Cereghino C."/>
            <person name="Smart L.B."/>
            <person name="Muchero W."/>
        </authorList>
    </citation>
    <scope>NUCLEOTIDE SEQUENCE</scope>
    <source>
        <tissue evidence="1">Shoot tip</tissue>
    </source>
</reference>
<dbReference type="Proteomes" id="UP001151532">
    <property type="component" value="Chromosome 2"/>
</dbReference>